<proteinExistence type="predicted"/>
<reference evidence="1 2" key="1">
    <citation type="journal article" date="2019" name="Int. J. Syst. Evol. Microbiol.">
        <title>The Global Catalogue of Microorganisms (GCM) 10K type strain sequencing project: providing services to taxonomists for standard genome sequencing and annotation.</title>
        <authorList>
            <consortium name="The Broad Institute Genomics Platform"/>
            <consortium name="The Broad Institute Genome Sequencing Center for Infectious Disease"/>
            <person name="Wu L."/>
            <person name="Ma J."/>
        </authorList>
    </citation>
    <scope>NUCLEOTIDE SEQUENCE [LARGE SCALE GENOMIC DNA]</scope>
    <source>
        <strain evidence="1 2">JCM 13022</strain>
    </source>
</reference>
<sequence>MDPSVHPPRVEHAHLELDGWLGDELIERYPCLFVTDDLAATLSTSTLGRYRLHTAEVTTVDEDLRDDERAAIRPLRWFVVTGTAGEDDIGLTATGRLVVSDRALTLLQQHNIDHCDILEYHLA</sequence>
<evidence type="ECO:0000313" key="2">
    <source>
        <dbReference type="Proteomes" id="UP001500467"/>
    </source>
</evidence>
<organism evidence="1 2">
    <name type="scientific">Prauserella alba</name>
    <dbReference type="NCBI Taxonomy" id="176898"/>
    <lineage>
        <taxon>Bacteria</taxon>
        <taxon>Bacillati</taxon>
        <taxon>Actinomycetota</taxon>
        <taxon>Actinomycetes</taxon>
        <taxon>Pseudonocardiales</taxon>
        <taxon>Pseudonocardiaceae</taxon>
        <taxon>Prauserella</taxon>
    </lineage>
</organism>
<evidence type="ECO:0000313" key="1">
    <source>
        <dbReference type="EMBL" id="GAA1214051.1"/>
    </source>
</evidence>
<name>A0ABN1VJE0_9PSEU</name>
<protein>
    <submittedName>
        <fullName evidence="1">Uncharacterized protein</fullName>
    </submittedName>
</protein>
<comment type="caution">
    <text evidence="1">The sequence shown here is derived from an EMBL/GenBank/DDBJ whole genome shotgun (WGS) entry which is preliminary data.</text>
</comment>
<keyword evidence="2" id="KW-1185">Reference proteome</keyword>
<dbReference type="EMBL" id="BAAALM010000015">
    <property type="protein sequence ID" value="GAA1214051.1"/>
    <property type="molecule type" value="Genomic_DNA"/>
</dbReference>
<accession>A0ABN1VJE0</accession>
<gene>
    <name evidence="1" type="ORF">GCM10009675_40000</name>
</gene>
<dbReference type="Proteomes" id="UP001500467">
    <property type="component" value="Unassembled WGS sequence"/>
</dbReference>